<gene>
    <name evidence="1" type="ORF">PHET_05384</name>
</gene>
<sequence length="323" mass="36417">MRTWLRLPKDTTLTFMHSKIDGNGLGISCLETTIPLEQRAKCERLVNSGTLEVANIVQCKAVVSDTAVVNVPIFVYGKPVGFKLEKEKVWLEAVVKTHDGADLMNIQVGRASFYWLRNPKYVFPLLFIRGLQLRDELLTTKVRSGRGYRRAPEDLRGCPELIGHISEKCSVTYDARCARHNRVVQMIGRLLRARGHSVFVEPIIPSSSTFCKPDLVVGCGSSILVMDVTIVSSRRFVKSWQLKVGKYDNPATNGMITTVCAYNHLERNAVKHTPTVLSDRGELYQKSSMELRRIGLTDRDISDICLLTIADSLKCYDTYMRMT</sequence>
<keyword evidence="2" id="KW-1185">Reference proteome</keyword>
<accession>A0A8J4WI34</accession>
<dbReference type="EMBL" id="LUCH01002515">
    <property type="protein sequence ID" value="KAF5401376.1"/>
    <property type="molecule type" value="Genomic_DNA"/>
</dbReference>
<dbReference type="AlphaFoldDB" id="A0A8J4WI34"/>
<proteinExistence type="predicted"/>
<comment type="caution">
    <text evidence="1">The sequence shown here is derived from an EMBL/GenBank/DDBJ whole genome shotgun (WGS) entry which is preliminary data.</text>
</comment>
<protein>
    <submittedName>
        <fullName evidence="1">Retrovirus Pol polyprotein from type-1 retrotransposable element R2</fullName>
    </submittedName>
</protein>
<reference evidence="1" key="1">
    <citation type="submission" date="2019-05" db="EMBL/GenBank/DDBJ databases">
        <title>Annotation for the trematode Paragonimus heterotremus.</title>
        <authorList>
            <person name="Choi Y.-J."/>
        </authorList>
    </citation>
    <scope>NUCLEOTIDE SEQUENCE</scope>
    <source>
        <strain evidence="1">LC</strain>
    </source>
</reference>
<evidence type="ECO:0000313" key="2">
    <source>
        <dbReference type="Proteomes" id="UP000748531"/>
    </source>
</evidence>
<organism evidence="1 2">
    <name type="scientific">Paragonimus heterotremus</name>
    <dbReference type="NCBI Taxonomy" id="100268"/>
    <lineage>
        <taxon>Eukaryota</taxon>
        <taxon>Metazoa</taxon>
        <taxon>Spiralia</taxon>
        <taxon>Lophotrochozoa</taxon>
        <taxon>Platyhelminthes</taxon>
        <taxon>Trematoda</taxon>
        <taxon>Digenea</taxon>
        <taxon>Plagiorchiida</taxon>
        <taxon>Troglotremata</taxon>
        <taxon>Troglotrematidae</taxon>
        <taxon>Paragonimus</taxon>
    </lineage>
</organism>
<dbReference type="OrthoDB" id="6286681at2759"/>
<name>A0A8J4WI34_9TREM</name>
<dbReference type="Proteomes" id="UP000748531">
    <property type="component" value="Unassembled WGS sequence"/>
</dbReference>
<evidence type="ECO:0000313" key="1">
    <source>
        <dbReference type="EMBL" id="KAF5401376.1"/>
    </source>
</evidence>